<proteinExistence type="predicted"/>
<protein>
    <recommendedName>
        <fullName evidence="2">Phytanoyl-CoA dioxygenase</fullName>
    </recommendedName>
</protein>
<evidence type="ECO:0008006" key="2">
    <source>
        <dbReference type="Google" id="ProtNLM"/>
    </source>
</evidence>
<accession>A0A382I6S1</accession>
<reference evidence="1" key="1">
    <citation type="submission" date="2018-05" db="EMBL/GenBank/DDBJ databases">
        <authorList>
            <person name="Lanie J.A."/>
            <person name="Ng W.-L."/>
            <person name="Kazmierczak K.M."/>
            <person name="Andrzejewski T.M."/>
            <person name="Davidsen T.M."/>
            <person name="Wayne K.J."/>
            <person name="Tettelin H."/>
            <person name="Glass J.I."/>
            <person name="Rusch D."/>
            <person name="Podicherti R."/>
            <person name="Tsui H.-C.T."/>
            <person name="Winkler M.E."/>
        </authorList>
    </citation>
    <scope>NUCLEOTIDE SEQUENCE</scope>
</reference>
<sequence>MLDNKLNRNQIKFFNTFGFILFKGLFLDKIEDIINSFDEVFELKTKKNNFNLINVKRICIPQFIDSHNNLANLIDDERIINIGESILGNDFNYMGSDGNYYNSNTSWHSDGWVSNILHIKLSFYLDHLKQNKGCLKVLPGSHHIHDIYSNDLDISFKKKNSYLKKLGDEVPGISIETEPGDLICFNHNLKHSSYGGGKKRRMFTINLSQRYPEENLRDLKDYINEGSRFWIDRAYGDIMINTASKKRMNYLVQVIENEGELKYYSMLARKKMKKPANG</sequence>
<dbReference type="AlphaFoldDB" id="A0A382I6S1"/>
<name>A0A382I6S1_9ZZZZ</name>
<dbReference type="InterPro" id="IPR008775">
    <property type="entry name" value="Phytyl_CoA_dOase-like"/>
</dbReference>
<dbReference type="SUPFAM" id="SSF51197">
    <property type="entry name" value="Clavaminate synthase-like"/>
    <property type="match status" value="1"/>
</dbReference>
<organism evidence="1">
    <name type="scientific">marine metagenome</name>
    <dbReference type="NCBI Taxonomy" id="408172"/>
    <lineage>
        <taxon>unclassified sequences</taxon>
        <taxon>metagenomes</taxon>
        <taxon>ecological metagenomes</taxon>
    </lineage>
</organism>
<gene>
    <name evidence="1" type="ORF">METZ01_LOCUS248194</name>
</gene>
<dbReference type="Gene3D" id="2.60.120.620">
    <property type="entry name" value="q2cbj1_9rhob like domain"/>
    <property type="match status" value="1"/>
</dbReference>
<evidence type="ECO:0000313" key="1">
    <source>
        <dbReference type="EMBL" id="SVB95340.1"/>
    </source>
</evidence>
<dbReference type="EMBL" id="UINC01065551">
    <property type="protein sequence ID" value="SVB95340.1"/>
    <property type="molecule type" value="Genomic_DNA"/>
</dbReference>
<dbReference type="Pfam" id="PF05721">
    <property type="entry name" value="PhyH"/>
    <property type="match status" value="1"/>
</dbReference>